<evidence type="ECO:0000256" key="5">
    <source>
        <dbReference type="ARBA" id="ARBA00022989"/>
    </source>
</evidence>
<dbReference type="PANTHER" id="PTHR30433">
    <property type="entry name" value="CHEMOTAXIS PROTEIN MOTA"/>
    <property type="match status" value="1"/>
</dbReference>
<dbReference type="Pfam" id="PF01618">
    <property type="entry name" value="MotA_ExbB"/>
    <property type="match status" value="1"/>
</dbReference>
<evidence type="ECO:0000256" key="8">
    <source>
        <dbReference type="SAM" id="Phobius"/>
    </source>
</evidence>
<evidence type="ECO:0000259" key="9">
    <source>
        <dbReference type="Pfam" id="PF01618"/>
    </source>
</evidence>
<comment type="caution">
    <text evidence="11">The sequence shown here is derived from an EMBL/GenBank/DDBJ whole genome shotgun (WGS) entry which is preliminary data.</text>
</comment>
<feature type="transmembrane region" description="Helical" evidence="8">
    <location>
        <begin position="151"/>
        <end position="172"/>
    </location>
</feature>
<evidence type="ECO:0000256" key="7">
    <source>
        <dbReference type="RuleBase" id="RU004057"/>
    </source>
</evidence>
<evidence type="ECO:0000313" key="12">
    <source>
        <dbReference type="Proteomes" id="UP000533476"/>
    </source>
</evidence>
<dbReference type="RefSeq" id="WP_169100913.1">
    <property type="nucleotide sequence ID" value="NZ_JABBVZ010000055.1"/>
</dbReference>
<dbReference type="Pfam" id="PF20560">
    <property type="entry name" value="MotA_N"/>
    <property type="match status" value="1"/>
</dbReference>
<keyword evidence="5 8" id="KW-1133">Transmembrane helix</keyword>
<organism evidence="11 12">
    <name type="scientific">Sulfobacillus harzensis</name>
    <dbReference type="NCBI Taxonomy" id="2729629"/>
    <lineage>
        <taxon>Bacteria</taxon>
        <taxon>Bacillati</taxon>
        <taxon>Bacillota</taxon>
        <taxon>Clostridia</taxon>
        <taxon>Eubacteriales</taxon>
        <taxon>Clostridiales Family XVII. Incertae Sedis</taxon>
        <taxon>Sulfobacillus</taxon>
    </lineage>
</organism>
<evidence type="ECO:0000256" key="1">
    <source>
        <dbReference type="ARBA" id="ARBA00004651"/>
    </source>
</evidence>
<dbReference type="Proteomes" id="UP000533476">
    <property type="component" value="Unassembled WGS sequence"/>
</dbReference>
<dbReference type="InterPro" id="IPR046786">
    <property type="entry name" value="MotA_N"/>
</dbReference>
<gene>
    <name evidence="11" type="ORF">HIJ39_14440</name>
</gene>
<reference evidence="11 12" key="1">
    <citation type="submission" date="2020-04" db="EMBL/GenBank/DDBJ databases">
        <authorList>
            <person name="Zhang R."/>
            <person name="Schippers A."/>
        </authorList>
    </citation>
    <scope>NUCLEOTIDE SEQUENCE [LARGE SCALE GENOMIC DNA]</scope>
    <source>
        <strain evidence="11 12">DSM 109850</strain>
    </source>
</reference>
<comment type="subcellular location">
    <subcellularLocation>
        <location evidence="1">Cell membrane</location>
        <topology evidence="1">Multi-pass membrane protein</topology>
    </subcellularLocation>
    <subcellularLocation>
        <location evidence="7">Membrane</location>
        <topology evidence="7">Multi-pass membrane protein</topology>
    </subcellularLocation>
</comment>
<dbReference type="PANTHER" id="PTHR30433:SF3">
    <property type="entry name" value="MOTILITY PROTEIN A"/>
    <property type="match status" value="1"/>
</dbReference>
<keyword evidence="12" id="KW-1185">Reference proteome</keyword>
<keyword evidence="7" id="KW-0653">Protein transport</keyword>
<dbReference type="GO" id="GO:0006935">
    <property type="term" value="P:chemotaxis"/>
    <property type="evidence" value="ECO:0007669"/>
    <property type="project" value="InterPro"/>
</dbReference>
<feature type="transmembrane region" description="Helical" evidence="8">
    <location>
        <begin position="7"/>
        <end position="24"/>
    </location>
</feature>
<dbReference type="EMBL" id="JABBVZ010000055">
    <property type="protein sequence ID" value="NMP23542.1"/>
    <property type="molecule type" value="Genomic_DNA"/>
</dbReference>
<evidence type="ECO:0000313" key="11">
    <source>
        <dbReference type="EMBL" id="NMP23542.1"/>
    </source>
</evidence>
<dbReference type="GO" id="GO:0015031">
    <property type="term" value="P:protein transport"/>
    <property type="evidence" value="ECO:0007669"/>
    <property type="project" value="UniProtKB-KW"/>
</dbReference>
<keyword evidence="4" id="KW-0283">Flagellar rotation</keyword>
<feature type="transmembrane region" description="Helical" evidence="8">
    <location>
        <begin position="184"/>
        <end position="206"/>
    </location>
</feature>
<dbReference type="NCBIfam" id="NF006583">
    <property type="entry name" value="PRK09109.1"/>
    <property type="match status" value="1"/>
</dbReference>
<feature type="domain" description="MotA/TolQ/ExbB proton channel" evidence="9">
    <location>
        <begin position="105"/>
        <end position="218"/>
    </location>
</feature>
<sequence length="270" mass="28272">MRLDVSALGGIIFGVIALVGGFVLEGGRAGALLQGTAAMIVFGGTIGATAVSFSLDELKQVPGLFRMGLTRSTFDPVQLIEQLVRYTDIARRQQPLALEPEIALANDPFLEKGLQLIVDNADPTFMRQMLETDIYAQSSQQKMGASIFEAAGGYAPTMGIVGTIMGLVHVLGELTGNPNELASAIGLAFIATLYGVSSANLVWLPLAGNLKNKAKHGTLMRQIALEGLLSIQQGMAPSMLRDKLMSFIRPSGGPGVSSDAGAPAGEVQVS</sequence>
<keyword evidence="3 8" id="KW-0812">Transmembrane</keyword>
<dbReference type="GO" id="GO:0071978">
    <property type="term" value="P:bacterial-type flagellum-dependent swarming motility"/>
    <property type="evidence" value="ECO:0007669"/>
    <property type="project" value="InterPro"/>
</dbReference>
<keyword evidence="11" id="KW-0969">Cilium</keyword>
<feature type="domain" description="Motility protein A N-terminal" evidence="10">
    <location>
        <begin position="10"/>
        <end position="91"/>
    </location>
</feature>
<evidence type="ECO:0000256" key="3">
    <source>
        <dbReference type="ARBA" id="ARBA00022692"/>
    </source>
</evidence>
<evidence type="ECO:0000256" key="4">
    <source>
        <dbReference type="ARBA" id="ARBA00022779"/>
    </source>
</evidence>
<keyword evidence="6 8" id="KW-0472">Membrane</keyword>
<keyword evidence="11" id="KW-0282">Flagellum</keyword>
<dbReference type="GO" id="GO:0005886">
    <property type="term" value="C:plasma membrane"/>
    <property type="evidence" value="ECO:0007669"/>
    <property type="project" value="UniProtKB-SubCell"/>
</dbReference>
<dbReference type="InterPro" id="IPR047055">
    <property type="entry name" value="MotA-like"/>
</dbReference>
<keyword evidence="7" id="KW-0813">Transport</keyword>
<keyword evidence="11" id="KW-0966">Cell projection</keyword>
<feature type="transmembrane region" description="Helical" evidence="8">
    <location>
        <begin position="36"/>
        <end position="55"/>
    </location>
</feature>
<comment type="similarity">
    <text evidence="7">Belongs to the exbB/tolQ family.</text>
</comment>
<dbReference type="InterPro" id="IPR002898">
    <property type="entry name" value="MotA_ExbB_proton_chnl"/>
</dbReference>
<name>A0A7Y0L5X5_9FIRM</name>
<keyword evidence="2" id="KW-1003">Cell membrane</keyword>
<evidence type="ECO:0000256" key="2">
    <source>
        <dbReference type="ARBA" id="ARBA00022475"/>
    </source>
</evidence>
<evidence type="ECO:0000259" key="10">
    <source>
        <dbReference type="Pfam" id="PF20560"/>
    </source>
</evidence>
<proteinExistence type="inferred from homology"/>
<accession>A0A7Y0L5X5</accession>
<evidence type="ECO:0000256" key="6">
    <source>
        <dbReference type="ARBA" id="ARBA00023136"/>
    </source>
</evidence>
<protein>
    <submittedName>
        <fullName evidence="11">Flagellar motor protein</fullName>
    </submittedName>
</protein>
<dbReference type="AlphaFoldDB" id="A0A7Y0L5X5"/>